<reference evidence="3 4" key="1">
    <citation type="submission" date="2013-07" db="EMBL/GenBank/DDBJ databases">
        <authorList>
            <consortium name="DOE Joint Genome Institute"/>
            <person name="Eisen J."/>
            <person name="Huntemann M."/>
            <person name="Han J."/>
            <person name="Chen A."/>
            <person name="Kyrpides N."/>
            <person name="Mavromatis K."/>
            <person name="Markowitz V."/>
            <person name="Palaniappan K."/>
            <person name="Ivanova N."/>
            <person name="Schaumberg A."/>
            <person name="Pati A."/>
            <person name="Liolios K."/>
            <person name="Nordberg H.P."/>
            <person name="Cantor M.N."/>
            <person name="Hua S.X."/>
            <person name="Woyke T."/>
        </authorList>
    </citation>
    <scope>NUCLEOTIDE SEQUENCE [LARGE SCALE GENOMIC DNA]</scope>
    <source>
        <strain evidence="3 4">DSM 44712</strain>
    </source>
</reference>
<dbReference type="SUPFAM" id="SSF55144">
    <property type="entry name" value="LigT-like"/>
    <property type="match status" value="1"/>
</dbReference>
<organism evidence="3 4">
    <name type="scientific">Cryptosporangium arvum DSM 44712</name>
    <dbReference type="NCBI Taxonomy" id="927661"/>
    <lineage>
        <taxon>Bacteria</taxon>
        <taxon>Bacillati</taxon>
        <taxon>Actinomycetota</taxon>
        <taxon>Actinomycetes</taxon>
        <taxon>Cryptosporangiales</taxon>
        <taxon>Cryptosporangiaceae</taxon>
        <taxon>Cryptosporangium</taxon>
    </lineage>
</organism>
<evidence type="ECO:0000256" key="1">
    <source>
        <dbReference type="SAM" id="MobiDB-lite"/>
    </source>
</evidence>
<evidence type="ECO:0000259" key="2">
    <source>
        <dbReference type="Pfam" id="PF02834"/>
    </source>
</evidence>
<accession>A0A010YWK9</accession>
<feature type="domain" description="Phosphoesterase HXTX" evidence="2">
    <location>
        <begin position="2"/>
        <end position="50"/>
    </location>
</feature>
<sequence>MDHLRSTVETLHVTRADAGVVRSDMWHLTLAFLGEVTDPEMVRDRVAECAADKIHLMRSTANAYDSLADWPVPPQGPCLNLEPAQGDAADRAGGRRV</sequence>
<comment type="caution">
    <text evidence="3">The sequence shown here is derived from an EMBL/GenBank/DDBJ whole genome shotgun (WGS) entry which is preliminary data.</text>
</comment>
<evidence type="ECO:0000313" key="4">
    <source>
        <dbReference type="Proteomes" id="UP000021053"/>
    </source>
</evidence>
<dbReference type="Proteomes" id="UP000021053">
    <property type="component" value="Unassembled WGS sequence"/>
</dbReference>
<dbReference type="Pfam" id="PF02834">
    <property type="entry name" value="LigT_PEase"/>
    <property type="match status" value="1"/>
</dbReference>
<evidence type="ECO:0000313" key="3">
    <source>
        <dbReference type="EMBL" id="EXG79538.1"/>
    </source>
</evidence>
<protein>
    <submittedName>
        <fullName evidence="3">2',5' RNA ligase family protein</fullName>
    </submittedName>
</protein>
<dbReference type="InterPro" id="IPR014051">
    <property type="entry name" value="Phosphoesterase_HXTX"/>
</dbReference>
<dbReference type="GO" id="GO:0016874">
    <property type="term" value="F:ligase activity"/>
    <property type="evidence" value="ECO:0007669"/>
    <property type="project" value="UniProtKB-KW"/>
</dbReference>
<gene>
    <name evidence="3" type="ORF">CryarDRAFT_0579</name>
</gene>
<keyword evidence="4" id="KW-1185">Reference proteome</keyword>
<dbReference type="HOGENOM" id="CLU_2342060_0_0_11"/>
<proteinExistence type="predicted"/>
<dbReference type="PATRIC" id="fig|927661.3.peg.566"/>
<dbReference type="InterPro" id="IPR009097">
    <property type="entry name" value="Cyclic_Pdiesterase"/>
</dbReference>
<feature type="compositionally biased region" description="Basic and acidic residues" evidence="1">
    <location>
        <begin position="88"/>
        <end position="97"/>
    </location>
</feature>
<name>A0A010YWK9_9ACTN</name>
<keyword evidence="3" id="KW-0436">Ligase</keyword>
<dbReference type="AlphaFoldDB" id="A0A010YWK9"/>
<dbReference type="RefSeq" id="WP_035848271.1">
    <property type="nucleotide sequence ID" value="NZ_KK073874.1"/>
</dbReference>
<feature type="region of interest" description="Disordered" evidence="1">
    <location>
        <begin position="75"/>
        <end position="97"/>
    </location>
</feature>
<dbReference type="EMBL" id="JFBT01000001">
    <property type="protein sequence ID" value="EXG79538.1"/>
    <property type="molecule type" value="Genomic_DNA"/>
</dbReference>